<dbReference type="Proteomes" id="UP000051302">
    <property type="component" value="Unassembled WGS sequence"/>
</dbReference>
<dbReference type="InterPro" id="IPR010998">
    <property type="entry name" value="Integrase_recombinase_N"/>
</dbReference>
<protein>
    <submittedName>
        <fullName evidence="8">Bacteriophage integrase</fullName>
    </submittedName>
</protein>
<evidence type="ECO:0000313" key="8">
    <source>
        <dbReference type="EMBL" id="KRM15562.1"/>
    </source>
</evidence>
<dbReference type="PATRIC" id="fig|1423774.3.peg.1174"/>
<dbReference type="RefSeq" id="WP_057892545.1">
    <property type="nucleotide sequence ID" value="NZ_AZFV01000021.1"/>
</dbReference>
<reference evidence="8 9" key="1">
    <citation type="journal article" date="2015" name="Genome Announc.">
        <title>Expanding the biotechnology potential of lactobacilli through comparative genomics of 213 strains and associated genera.</title>
        <authorList>
            <person name="Sun Z."/>
            <person name="Harris H.M."/>
            <person name="McCann A."/>
            <person name="Guo C."/>
            <person name="Argimon S."/>
            <person name="Zhang W."/>
            <person name="Yang X."/>
            <person name="Jeffery I.B."/>
            <person name="Cooney J.C."/>
            <person name="Kagawa T.F."/>
            <person name="Liu W."/>
            <person name="Song Y."/>
            <person name="Salvetti E."/>
            <person name="Wrobel A."/>
            <person name="Rasinkangas P."/>
            <person name="Parkhill J."/>
            <person name="Rea M.C."/>
            <person name="O'Sullivan O."/>
            <person name="Ritari J."/>
            <person name="Douillard F.P."/>
            <person name="Paul Ross R."/>
            <person name="Yang R."/>
            <person name="Briner A.E."/>
            <person name="Felis G.E."/>
            <person name="de Vos W.M."/>
            <person name="Barrangou R."/>
            <person name="Klaenhammer T.R."/>
            <person name="Caufield P.W."/>
            <person name="Cui Y."/>
            <person name="Zhang H."/>
            <person name="O'Toole P.W."/>
        </authorList>
    </citation>
    <scope>NUCLEOTIDE SEQUENCE [LARGE SCALE GENOMIC DNA]</scope>
    <source>
        <strain evidence="8 9">DSM 16982</strain>
    </source>
</reference>
<evidence type="ECO:0000256" key="4">
    <source>
        <dbReference type="ARBA" id="ARBA00023172"/>
    </source>
</evidence>
<dbReference type="AlphaFoldDB" id="A0A0R1WC29"/>
<feature type="domain" description="Tyr recombinase" evidence="6">
    <location>
        <begin position="165"/>
        <end position="368"/>
    </location>
</feature>
<keyword evidence="4" id="KW-0233">DNA recombination</keyword>
<dbReference type="GO" id="GO:0015074">
    <property type="term" value="P:DNA integration"/>
    <property type="evidence" value="ECO:0007669"/>
    <property type="project" value="UniProtKB-KW"/>
</dbReference>
<dbReference type="InterPro" id="IPR050090">
    <property type="entry name" value="Tyrosine_recombinase_XerCD"/>
</dbReference>
<proteinExistence type="inferred from homology"/>
<dbReference type="STRING" id="1423774.FD31_GL001126"/>
<keyword evidence="2" id="KW-0229">DNA integration</keyword>
<dbReference type="InterPro" id="IPR002104">
    <property type="entry name" value="Integrase_catalytic"/>
</dbReference>
<gene>
    <name evidence="8" type="ORF">FD31_GL001126</name>
</gene>
<dbReference type="InterPro" id="IPR011010">
    <property type="entry name" value="DNA_brk_join_enz"/>
</dbReference>
<organism evidence="8 9">
    <name type="scientific">Companilactobacillus nantensis DSM 16982</name>
    <dbReference type="NCBI Taxonomy" id="1423774"/>
    <lineage>
        <taxon>Bacteria</taxon>
        <taxon>Bacillati</taxon>
        <taxon>Bacillota</taxon>
        <taxon>Bacilli</taxon>
        <taxon>Lactobacillales</taxon>
        <taxon>Lactobacillaceae</taxon>
        <taxon>Companilactobacillus</taxon>
    </lineage>
</organism>
<dbReference type="EMBL" id="AZFV01000021">
    <property type="protein sequence ID" value="KRM15562.1"/>
    <property type="molecule type" value="Genomic_DNA"/>
</dbReference>
<dbReference type="Pfam" id="PF14657">
    <property type="entry name" value="Arm-DNA-bind_4"/>
    <property type="match status" value="1"/>
</dbReference>
<name>A0A0R1WC29_9LACO</name>
<evidence type="ECO:0000256" key="5">
    <source>
        <dbReference type="PROSITE-ProRule" id="PRU01248"/>
    </source>
</evidence>
<dbReference type="CDD" id="cd01189">
    <property type="entry name" value="INT_ICEBs1_C_like"/>
    <property type="match status" value="1"/>
</dbReference>
<dbReference type="InterPro" id="IPR004107">
    <property type="entry name" value="Integrase_SAM-like_N"/>
</dbReference>
<dbReference type="PANTHER" id="PTHR30349">
    <property type="entry name" value="PHAGE INTEGRASE-RELATED"/>
    <property type="match status" value="1"/>
</dbReference>
<dbReference type="PROSITE" id="PS51900">
    <property type="entry name" value="CB"/>
    <property type="match status" value="1"/>
</dbReference>
<dbReference type="Gene3D" id="1.10.150.130">
    <property type="match status" value="1"/>
</dbReference>
<keyword evidence="3 5" id="KW-0238">DNA-binding</keyword>
<evidence type="ECO:0000256" key="3">
    <source>
        <dbReference type="ARBA" id="ARBA00023125"/>
    </source>
</evidence>
<dbReference type="Pfam" id="PF00589">
    <property type="entry name" value="Phage_integrase"/>
    <property type="match status" value="1"/>
</dbReference>
<comment type="similarity">
    <text evidence="1">Belongs to the 'phage' integrase family.</text>
</comment>
<evidence type="ECO:0000259" key="6">
    <source>
        <dbReference type="PROSITE" id="PS51898"/>
    </source>
</evidence>
<evidence type="ECO:0000256" key="2">
    <source>
        <dbReference type="ARBA" id="ARBA00022908"/>
    </source>
</evidence>
<comment type="caution">
    <text evidence="8">The sequence shown here is derived from an EMBL/GenBank/DDBJ whole genome shotgun (WGS) entry which is preliminary data.</text>
</comment>
<dbReference type="InterPro" id="IPR028259">
    <property type="entry name" value="AP2-like_int_N"/>
</dbReference>
<dbReference type="InterPro" id="IPR013762">
    <property type="entry name" value="Integrase-like_cat_sf"/>
</dbReference>
<keyword evidence="9" id="KW-1185">Reference proteome</keyword>
<sequence>MAQIYKRNNSWAFRISYSDSTGERHTINRQGFKKKSDAINEARVVEVKKNQVGIFRQNETISLADYFKNWIETYKIGRWYKNTEGKYLAAEKFIRGYFKNTPLKKIKKSDYQKMLDKYAETHVKDSVSLLNSYIRTSIKDALEQQIIYFDFTRNIQIQSKKVTDKKIKYFEVDEANEIRKECLETASMRYITKYEIALAIATGMRYGEVTGLTWKDIDFETNKININKTYDYHKRTGFKKTKTVSSNRIIDIDPITINMLKRLKYEQAELFLKQGYRNDIGLVFNNYAHMIPTDNGANKALKKIQQELKIKDGHELTFHSLRHTHASILIANDVSLEYVAARLGHADTSITSKVYVHLLKDKQDTEAKKTVTIFG</sequence>
<dbReference type="Pfam" id="PF14659">
    <property type="entry name" value="Phage_int_SAM_3"/>
    <property type="match status" value="1"/>
</dbReference>
<evidence type="ECO:0000313" key="9">
    <source>
        <dbReference type="Proteomes" id="UP000051302"/>
    </source>
</evidence>
<dbReference type="PANTHER" id="PTHR30349:SF64">
    <property type="entry name" value="PROPHAGE INTEGRASE INTD-RELATED"/>
    <property type="match status" value="1"/>
</dbReference>
<dbReference type="Gene3D" id="1.10.443.10">
    <property type="entry name" value="Intergrase catalytic core"/>
    <property type="match status" value="1"/>
</dbReference>
<feature type="domain" description="Core-binding (CB)" evidence="7">
    <location>
        <begin position="61"/>
        <end position="142"/>
    </location>
</feature>
<evidence type="ECO:0000259" key="7">
    <source>
        <dbReference type="PROSITE" id="PS51900"/>
    </source>
</evidence>
<dbReference type="SUPFAM" id="SSF56349">
    <property type="entry name" value="DNA breaking-rejoining enzymes"/>
    <property type="match status" value="1"/>
</dbReference>
<evidence type="ECO:0000256" key="1">
    <source>
        <dbReference type="ARBA" id="ARBA00008857"/>
    </source>
</evidence>
<dbReference type="PROSITE" id="PS51898">
    <property type="entry name" value="TYR_RECOMBINASE"/>
    <property type="match status" value="1"/>
</dbReference>
<dbReference type="GO" id="GO:0006310">
    <property type="term" value="P:DNA recombination"/>
    <property type="evidence" value="ECO:0007669"/>
    <property type="project" value="UniProtKB-KW"/>
</dbReference>
<accession>A0A0R1WC29</accession>
<dbReference type="InterPro" id="IPR044068">
    <property type="entry name" value="CB"/>
</dbReference>
<dbReference type="GO" id="GO:0003677">
    <property type="term" value="F:DNA binding"/>
    <property type="evidence" value="ECO:0007669"/>
    <property type="project" value="UniProtKB-UniRule"/>
</dbReference>